<dbReference type="SUPFAM" id="SSF56935">
    <property type="entry name" value="Porins"/>
    <property type="match status" value="1"/>
</dbReference>
<keyword evidence="10" id="KW-1185">Reference proteome</keyword>
<dbReference type="GO" id="GO:0009279">
    <property type="term" value="C:cell outer membrane"/>
    <property type="evidence" value="ECO:0007669"/>
    <property type="project" value="UniProtKB-SubCell"/>
</dbReference>
<feature type="chain" id="PRO_5021207568" evidence="8">
    <location>
        <begin position="25"/>
        <end position="426"/>
    </location>
</feature>
<evidence type="ECO:0000256" key="2">
    <source>
        <dbReference type="ARBA" id="ARBA00008163"/>
    </source>
</evidence>
<dbReference type="PANTHER" id="PTHR35093">
    <property type="entry name" value="OUTER MEMBRANE PROTEIN NMB0088-RELATED"/>
    <property type="match status" value="1"/>
</dbReference>
<organism evidence="9 10">
    <name type="scientific">Zoogloea ramigera</name>
    <dbReference type="NCBI Taxonomy" id="350"/>
    <lineage>
        <taxon>Bacteria</taxon>
        <taxon>Pseudomonadati</taxon>
        <taxon>Pseudomonadota</taxon>
        <taxon>Betaproteobacteria</taxon>
        <taxon>Rhodocyclales</taxon>
        <taxon>Zoogloeaceae</taxon>
        <taxon>Zoogloea</taxon>
    </lineage>
</organism>
<evidence type="ECO:0000256" key="1">
    <source>
        <dbReference type="ARBA" id="ARBA00004571"/>
    </source>
</evidence>
<evidence type="ECO:0000256" key="6">
    <source>
        <dbReference type="ARBA" id="ARBA00023136"/>
    </source>
</evidence>
<protein>
    <submittedName>
        <fullName evidence="9">Fatty acid transporter</fullName>
    </submittedName>
</protein>
<evidence type="ECO:0000256" key="3">
    <source>
        <dbReference type="ARBA" id="ARBA00022452"/>
    </source>
</evidence>
<dbReference type="AlphaFoldDB" id="A0A4Y4CVP3"/>
<dbReference type="Proteomes" id="UP000318422">
    <property type="component" value="Unassembled WGS sequence"/>
</dbReference>
<evidence type="ECO:0000313" key="9">
    <source>
        <dbReference type="EMBL" id="GEC94650.1"/>
    </source>
</evidence>
<comment type="subcellular location">
    <subcellularLocation>
        <location evidence="1">Cell outer membrane</location>
        <topology evidence="1">Multi-pass membrane protein</topology>
    </subcellularLocation>
</comment>
<keyword evidence="7" id="KW-0998">Cell outer membrane</keyword>
<feature type="signal peptide" evidence="8">
    <location>
        <begin position="1"/>
        <end position="24"/>
    </location>
</feature>
<dbReference type="RefSeq" id="WP_141349412.1">
    <property type="nucleotide sequence ID" value="NZ_BJNV01000009.1"/>
</dbReference>
<evidence type="ECO:0000256" key="4">
    <source>
        <dbReference type="ARBA" id="ARBA00022692"/>
    </source>
</evidence>
<dbReference type="EMBL" id="BJNV01000009">
    <property type="protein sequence ID" value="GEC94650.1"/>
    <property type="molecule type" value="Genomic_DNA"/>
</dbReference>
<gene>
    <name evidence="9" type="ORF">ZRA01_07230</name>
</gene>
<keyword evidence="3" id="KW-1134">Transmembrane beta strand</keyword>
<evidence type="ECO:0000313" key="10">
    <source>
        <dbReference type="Proteomes" id="UP000318422"/>
    </source>
</evidence>
<dbReference type="GO" id="GO:0015483">
    <property type="term" value="F:long-chain fatty acid transporting porin activity"/>
    <property type="evidence" value="ECO:0007669"/>
    <property type="project" value="TreeGrafter"/>
</dbReference>
<keyword evidence="5 8" id="KW-0732">Signal</keyword>
<dbReference type="Pfam" id="PF03349">
    <property type="entry name" value="Toluene_X"/>
    <property type="match status" value="1"/>
</dbReference>
<dbReference type="Gene3D" id="2.40.160.60">
    <property type="entry name" value="Outer membrane protein transport protein (OMPP1/FadL/TodX)"/>
    <property type="match status" value="1"/>
</dbReference>
<dbReference type="InterPro" id="IPR005017">
    <property type="entry name" value="OMPP1/FadL/TodX"/>
</dbReference>
<proteinExistence type="inferred from homology"/>
<keyword evidence="6" id="KW-0472">Membrane</keyword>
<keyword evidence="4" id="KW-0812">Transmembrane</keyword>
<comment type="similarity">
    <text evidence="2">Belongs to the OmpP1/FadL family.</text>
</comment>
<name>A0A4Y4CVP3_ZOORA</name>
<reference evidence="9 10" key="1">
    <citation type="submission" date="2019-06" db="EMBL/GenBank/DDBJ databases">
        <title>Whole genome shotgun sequence of Zoogloea ramigera NBRC 15342.</title>
        <authorList>
            <person name="Hosoyama A."/>
            <person name="Uohara A."/>
            <person name="Ohji S."/>
            <person name="Ichikawa N."/>
        </authorList>
    </citation>
    <scope>NUCLEOTIDE SEQUENCE [LARGE SCALE GENOMIC DNA]</scope>
    <source>
        <strain evidence="9 10">NBRC 15342</strain>
    </source>
</reference>
<accession>A0A4Y4CVP3</accession>
<dbReference type="PANTHER" id="PTHR35093:SF8">
    <property type="entry name" value="OUTER MEMBRANE PROTEIN NMB0088-RELATED"/>
    <property type="match status" value="1"/>
</dbReference>
<dbReference type="OrthoDB" id="19849at2"/>
<evidence type="ECO:0000256" key="7">
    <source>
        <dbReference type="ARBA" id="ARBA00023237"/>
    </source>
</evidence>
<sequence>MKMKTIARLMPLLALGLASGHASAAGFQLLEQNASGIGNAYAGSAAVAENASTIFFNPAGMTQLKDREISVGFSAVRPTFKFDNRGSSVGALGAAGEGGDAGSWAFIPNGYMSWALNKDVYAGIGFGAPFGLVTEYDNPWLGGAQALKFDIKTYNINPSIALRATERVSIGAGISIQRMEVEYSRLAAVVSPALATTKATLSAGDTSWGWNVGALFTLSPSTKVGVSYRSKIRHTLEGDLSVRGPAQGASAALTSGSAKAFVELPDTFILSVAQQLNDKWEMLGDVSWTGWSSIDKVDIVRTSGSLSGRTVQTLDTAFRDSWRYALGANYRFSDTLKLKFGVAYDQTPVPDTAHRLVSLPDANRTWLTTGAQIKLDKASTVDLGAAYIQVSESHIDNRQASLGRGDVKGVYDARVWILGAQYSMAF</sequence>
<comment type="caution">
    <text evidence="9">The sequence shown here is derived from an EMBL/GenBank/DDBJ whole genome shotgun (WGS) entry which is preliminary data.</text>
</comment>
<evidence type="ECO:0000256" key="5">
    <source>
        <dbReference type="ARBA" id="ARBA00022729"/>
    </source>
</evidence>
<evidence type="ECO:0000256" key="8">
    <source>
        <dbReference type="SAM" id="SignalP"/>
    </source>
</evidence>